<protein>
    <recommendedName>
        <fullName evidence="4">Cyclase</fullName>
    </recommendedName>
</protein>
<sequence>MTGVKVPKYRDLPIKQGAPKGSAWGVFDKDSKRDVYGTLNFITPEAILAAKEEIRAGESVVLNLPLHLPYHSSNIGRCEFSHKFLADAFEQKCVDDEITINTQATSQWDGLLHFANQDLSVYYNGVPYEAASIHRSDKSLGIQSLSQRGGIVARGILVDFVRYAARKGIEYNPLGPYRITLDQIQEILQEEKVETRQGDILVVRCGLSKYIRASTPEDPTPFTAGGNQTHVGIDPTPELIEWLWDSNFAAVAGDSLACEAVPAFDGSFGRLHTACLPGWGMPLGELLDLEALAALAEKHQRWTFFMTVSPLNIDGGAATLSNTIAIM</sequence>
<accession>W9XKF7</accession>
<dbReference type="Pfam" id="PF04199">
    <property type="entry name" value="Cyclase"/>
    <property type="match status" value="1"/>
</dbReference>
<dbReference type="OrthoDB" id="5396at2759"/>
<comment type="similarity">
    <text evidence="1">Belongs to the Cyclase 1 superfamily.</text>
</comment>
<dbReference type="InterPro" id="IPR007325">
    <property type="entry name" value="KFase/CYL"/>
</dbReference>
<reference evidence="2 3" key="1">
    <citation type="submission" date="2013-03" db="EMBL/GenBank/DDBJ databases">
        <title>The Genome Sequence of Capronia epimyces CBS 606.96.</title>
        <authorList>
            <consortium name="The Broad Institute Genomics Platform"/>
            <person name="Cuomo C."/>
            <person name="de Hoog S."/>
            <person name="Gorbushina A."/>
            <person name="Walker B."/>
            <person name="Young S.K."/>
            <person name="Zeng Q."/>
            <person name="Gargeya S."/>
            <person name="Fitzgerald M."/>
            <person name="Haas B."/>
            <person name="Abouelleil A."/>
            <person name="Allen A.W."/>
            <person name="Alvarado L."/>
            <person name="Arachchi H.M."/>
            <person name="Berlin A.M."/>
            <person name="Chapman S.B."/>
            <person name="Gainer-Dewar J."/>
            <person name="Goldberg J."/>
            <person name="Griggs A."/>
            <person name="Gujja S."/>
            <person name="Hansen M."/>
            <person name="Howarth C."/>
            <person name="Imamovic A."/>
            <person name="Ireland A."/>
            <person name="Larimer J."/>
            <person name="McCowan C."/>
            <person name="Murphy C."/>
            <person name="Pearson M."/>
            <person name="Poon T.W."/>
            <person name="Priest M."/>
            <person name="Roberts A."/>
            <person name="Saif S."/>
            <person name="Shea T."/>
            <person name="Sisk P."/>
            <person name="Sykes S."/>
            <person name="Wortman J."/>
            <person name="Nusbaum C."/>
            <person name="Birren B."/>
        </authorList>
    </citation>
    <scope>NUCLEOTIDE SEQUENCE [LARGE SCALE GENOMIC DNA]</scope>
    <source>
        <strain evidence="2 3">CBS 606.96</strain>
    </source>
</reference>
<proteinExistence type="inferred from homology"/>
<dbReference type="HOGENOM" id="CLU_030671_1_0_1"/>
<gene>
    <name evidence="2" type="ORF">A1O3_06992</name>
</gene>
<dbReference type="SUPFAM" id="SSF102198">
    <property type="entry name" value="Putative cyclase"/>
    <property type="match status" value="1"/>
</dbReference>
<dbReference type="RefSeq" id="XP_007735296.1">
    <property type="nucleotide sequence ID" value="XM_007737106.1"/>
</dbReference>
<name>W9XKF7_9EURO</name>
<dbReference type="AlphaFoldDB" id="W9XKF7"/>
<dbReference type="PANTHER" id="PTHR34861">
    <property type="match status" value="1"/>
</dbReference>
<dbReference type="EMBL" id="AMGY01000006">
    <property type="protein sequence ID" value="EXJ80708.1"/>
    <property type="molecule type" value="Genomic_DNA"/>
</dbReference>
<dbReference type="eggNOG" id="ENOG502RXQJ">
    <property type="taxonomic scope" value="Eukaryota"/>
</dbReference>
<dbReference type="GeneID" id="19171096"/>
<dbReference type="Gene3D" id="3.50.30.50">
    <property type="entry name" value="Putative cyclase"/>
    <property type="match status" value="1"/>
</dbReference>
<evidence type="ECO:0000256" key="1">
    <source>
        <dbReference type="ARBA" id="ARBA00007865"/>
    </source>
</evidence>
<evidence type="ECO:0008006" key="4">
    <source>
        <dbReference type="Google" id="ProtNLM"/>
    </source>
</evidence>
<dbReference type="InterPro" id="IPR037175">
    <property type="entry name" value="KFase_sf"/>
</dbReference>
<evidence type="ECO:0000313" key="3">
    <source>
        <dbReference type="Proteomes" id="UP000019478"/>
    </source>
</evidence>
<comment type="caution">
    <text evidence="2">The sequence shown here is derived from an EMBL/GenBank/DDBJ whole genome shotgun (WGS) entry which is preliminary data.</text>
</comment>
<dbReference type="GO" id="GO:0019441">
    <property type="term" value="P:L-tryptophan catabolic process to kynurenine"/>
    <property type="evidence" value="ECO:0007669"/>
    <property type="project" value="InterPro"/>
</dbReference>
<organism evidence="2 3">
    <name type="scientific">Capronia epimyces CBS 606.96</name>
    <dbReference type="NCBI Taxonomy" id="1182542"/>
    <lineage>
        <taxon>Eukaryota</taxon>
        <taxon>Fungi</taxon>
        <taxon>Dikarya</taxon>
        <taxon>Ascomycota</taxon>
        <taxon>Pezizomycotina</taxon>
        <taxon>Eurotiomycetes</taxon>
        <taxon>Chaetothyriomycetidae</taxon>
        <taxon>Chaetothyriales</taxon>
        <taxon>Herpotrichiellaceae</taxon>
        <taxon>Capronia</taxon>
    </lineage>
</organism>
<dbReference type="Proteomes" id="UP000019478">
    <property type="component" value="Unassembled WGS sequence"/>
</dbReference>
<evidence type="ECO:0000313" key="2">
    <source>
        <dbReference type="EMBL" id="EXJ80708.1"/>
    </source>
</evidence>
<dbReference type="PANTHER" id="PTHR34861:SF11">
    <property type="entry name" value="CYCLASE"/>
    <property type="match status" value="1"/>
</dbReference>
<keyword evidence="3" id="KW-1185">Reference proteome</keyword>
<dbReference type="GO" id="GO:0004061">
    <property type="term" value="F:arylformamidase activity"/>
    <property type="evidence" value="ECO:0007669"/>
    <property type="project" value="InterPro"/>
</dbReference>